<sequence>MKKFLFLVLCAFYVSLSYAQQGFPVAGEVVDSSGAPIAGVTVKESSRNGTLTREDGTFTLTVKKQGAELTFSFIGYKTEKIAAAAQLKVTLHASQQSDLSDVVVIGTQVQSKRTTTAALSTVSGDEIENLPSPSVDALLQGRVAGLNVQVYSGEPGVAPTVVVRGNSRINTNIGDNSVAQAQAMSGPLYVIDGVPTNPEDISNNIDATGTNYLAGININDIESVDVQKDAAATAAWGSKGANGVIYIKTRKGTSKTPQFRINAYTGITQRPDLLKTYTGSEERQAKLAIINQYITSPDQLDGLPQLLTDSLNPYFNNATDWQGLFYQNGTINNIDATVSAATDAVNYRVSMNYYNETGVIKQFGYQRYSIRGNFNFKISPKLNTSLIIGLSKGDRQRGMKYYLSDENTPFSGASQPSSFYLLNGFDSSNYTGLYSKIRNKNINDAYNVSFNLNYDIFPFLKYSFQGSANISTSDRDYFEPSNLDEVAILQGGSATESYAESDHGTFATYFLNNGLNFIKTLDTKNGNKHNFAVTLSQQYTSDVSKGNQIYGYNTPTNDIKVVSGIPQSDLGGYSYYKKDAMLSLVGQVQYDYNSRYLLYLSYRGDASSRFGANSKWGYFPAIGAGWIISDESFMQGAKSIVSFLKLRGSWGIAGSQSPDFYAPYNSYDVSGTYDGQQAIQPNFNNGLTKNDLTWTRTEQKNIGIDLRLFNSRISITADIYDKLSKDDYYDFTLPFFTGFNSISFNAKDLWVDNRGLDISINTRNLSPNSKVQWNSQLVFTYNKNAIAKLPNNNRIMTIKDGYGIDRIFEVGQPIYELYQMHYAGVYNHQDEIPFNPLTGKVITYYKGYYPVKPGYPIWEDINGDGDVWVGEDNGDQYGDRRPAGNPNPKFTGGFTNDITYKNFSLQISSVFTWKRTVVNTFFQQQMDGIGGNINNFAKNRLPDLSDVNYWTPGKAEDPNYKADFPSITPFGGYFYQFWPFSDMWNVDGSYFKIKYVMLNYQLPTSVTKRLKVDKINAYVMMDNVLILKNKNNTMPDPELVNSLGVYTGGLYPQPHKYTIGLNVQF</sequence>
<dbReference type="Gene3D" id="2.60.40.1120">
    <property type="entry name" value="Carboxypeptidase-like, regulatory domain"/>
    <property type="match status" value="1"/>
</dbReference>
<dbReference type="InterPro" id="IPR008969">
    <property type="entry name" value="CarboxyPept-like_regulatory"/>
</dbReference>
<dbReference type="NCBIfam" id="TIGR04056">
    <property type="entry name" value="OMP_RagA_SusC"/>
    <property type="match status" value="1"/>
</dbReference>
<protein>
    <submittedName>
        <fullName evidence="10">SusC/RagA family TonB-linked outer membrane protein</fullName>
    </submittedName>
</protein>
<dbReference type="InterPro" id="IPR039426">
    <property type="entry name" value="TonB-dep_rcpt-like"/>
</dbReference>
<dbReference type="Pfam" id="PF13715">
    <property type="entry name" value="CarbopepD_reg_2"/>
    <property type="match status" value="1"/>
</dbReference>
<reference evidence="10 11" key="1">
    <citation type="journal article" date="2017" name="Int. J. Syst. Evol. Microbiol.">
        <title>Arachidicoccus ginsenosidivorans sp. nov., with ginsenoside-converting activity isolated from ginseng cultivating soil.</title>
        <authorList>
            <person name="Siddiqi M.Z."/>
            <person name="Aslam Z."/>
            <person name="Im W.T."/>
        </authorList>
    </citation>
    <scope>NUCLEOTIDE SEQUENCE [LARGE SCALE GENOMIC DNA]</scope>
    <source>
        <strain evidence="10 11">Gsoil 809</strain>
    </source>
</reference>
<dbReference type="GO" id="GO:0009279">
    <property type="term" value="C:cell outer membrane"/>
    <property type="evidence" value="ECO:0007669"/>
    <property type="project" value="UniProtKB-SubCell"/>
</dbReference>
<dbReference type="KEGG" id="agi:FSB73_05195"/>
<dbReference type="InterPro" id="IPR036942">
    <property type="entry name" value="Beta-barrel_TonB_sf"/>
</dbReference>
<dbReference type="InterPro" id="IPR023996">
    <property type="entry name" value="TonB-dep_OMP_SusC/RagA"/>
</dbReference>
<proteinExistence type="inferred from homology"/>
<gene>
    <name evidence="10" type="ORF">FSB73_05195</name>
</gene>
<evidence type="ECO:0000256" key="8">
    <source>
        <dbReference type="SAM" id="SignalP"/>
    </source>
</evidence>
<accession>A0A5B8VJK2</accession>
<evidence type="ECO:0000256" key="3">
    <source>
        <dbReference type="ARBA" id="ARBA00022452"/>
    </source>
</evidence>
<feature type="signal peptide" evidence="8">
    <location>
        <begin position="1"/>
        <end position="19"/>
    </location>
</feature>
<dbReference type="EMBL" id="CP042434">
    <property type="protein sequence ID" value="QEC71165.1"/>
    <property type="molecule type" value="Genomic_DNA"/>
</dbReference>
<dbReference type="Gene3D" id="2.40.170.20">
    <property type="entry name" value="TonB-dependent receptor, beta-barrel domain"/>
    <property type="match status" value="1"/>
</dbReference>
<dbReference type="AlphaFoldDB" id="A0A5B8VJK2"/>
<dbReference type="SUPFAM" id="SSF49464">
    <property type="entry name" value="Carboxypeptidase regulatory domain-like"/>
    <property type="match status" value="1"/>
</dbReference>
<evidence type="ECO:0000256" key="5">
    <source>
        <dbReference type="ARBA" id="ARBA00023136"/>
    </source>
</evidence>
<evidence type="ECO:0000256" key="2">
    <source>
        <dbReference type="ARBA" id="ARBA00022448"/>
    </source>
</evidence>
<keyword evidence="4 7" id="KW-0812">Transmembrane</keyword>
<dbReference type="InterPro" id="IPR037066">
    <property type="entry name" value="Plug_dom_sf"/>
</dbReference>
<feature type="domain" description="TonB-dependent receptor plug" evidence="9">
    <location>
        <begin position="112"/>
        <end position="244"/>
    </location>
</feature>
<evidence type="ECO:0000313" key="10">
    <source>
        <dbReference type="EMBL" id="QEC71165.1"/>
    </source>
</evidence>
<keyword evidence="6 7" id="KW-0998">Cell outer membrane</keyword>
<organism evidence="10 11">
    <name type="scientific">Arachidicoccus ginsenosidivorans</name>
    <dbReference type="NCBI Taxonomy" id="496057"/>
    <lineage>
        <taxon>Bacteria</taxon>
        <taxon>Pseudomonadati</taxon>
        <taxon>Bacteroidota</taxon>
        <taxon>Chitinophagia</taxon>
        <taxon>Chitinophagales</taxon>
        <taxon>Chitinophagaceae</taxon>
        <taxon>Arachidicoccus</taxon>
    </lineage>
</organism>
<evidence type="ECO:0000313" key="11">
    <source>
        <dbReference type="Proteomes" id="UP000321291"/>
    </source>
</evidence>
<evidence type="ECO:0000256" key="6">
    <source>
        <dbReference type="ARBA" id="ARBA00023237"/>
    </source>
</evidence>
<keyword evidence="5 7" id="KW-0472">Membrane</keyword>
<comment type="similarity">
    <text evidence="7">Belongs to the TonB-dependent receptor family.</text>
</comment>
<dbReference type="SUPFAM" id="SSF56935">
    <property type="entry name" value="Porins"/>
    <property type="match status" value="1"/>
</dbReference>
<keyword evidence="3 7" id="KW-1134">Transmembrane beta strand</keyword>
<keyword evidence="11" id="KW-1185">Reference proteome</keyword>
<dbReference type="InterPro" id="IPR012910">
    <property type="entry name" value="Plug_dom"/>
</dbReference>
<comment type="subcellular location">
    <subcellularLocation>
        <location evidence="1 7">Cell outer membrane</location>
        <topology evidence="1 7">Multi-pass membrane protein</topology>
    </subcellularLocation>
</comment>
<feature type="chain" id="PRO_5022997890" evidence="8">
    <location>
        <begin position="20"/>
        <end position="1065"/>
    </location>
</feature>
<evidence type="ECO:0000256" key="4">
    <source>
        <dbReference type="ARBA" id="ARBA00022692"/>
    </source>
</evidence>
<evidence type="ECO:0000259" key="9">
    <source>
        <dbReference type="Pfam" id="PF07715"/>
    </source>
</evidence>
<name>A0A5B8VJK2_9BACT</name>
<dbReference type="Proteomes" id="UP000321291">
    <property type="component" value="Chromosome"/>
</dbReference>
<keyword evidence="2 7" id="KW-0813">Transport</keyword>
<dbReference type="PROSITE" id="PS52016">
    <property type="entry name" value="TONB_DEPENDENT_REC_3"/>
    <property type="match status" value="1"/>
</dbReference>
<dbReference type="OrthoDB" id="9768177at2"/>
<dbReference type="Gene3D" id="2.170.130.10">
    <property type="entry name" value="TonB-dependent receptor, plug domain"/>
    <property type="match status" value="1"/>
</dbReference>
<keyword evidence="8" id="KW-0732">Signal</keyword>
<evidence type="ECO:0000256" key="1">
    <source>
        <dbReference type="ARBA" id="ARBA00004571"/>
    </source>
</evidence>
<evidence type="ECO:0000256" key="7">
    <source>
        <dbReference type="PROSITE-ProRule" id="PRU01360"/>
    </source>
</evidence>
<dbReference type="RefSeq" id="WP_146780439.1">
    <property type="nucleotide sequence ID" value="NZ_CP042434.1"/>
</dbReference>
<dbReference type="Pfam" id="PF07715">
    <property type="entry name" value="Plug"/>
    <property type="match status" value="1"/>
</dbReference>